<keyword evidence="3" id="KW-1185">Reference proteome</keyword>
<keyword evidence="1" id="KW-1133">Transmembrane helix</keyword>
<name>A0A2W7QID0_9RHOB</name>
<feature type="transmembrane region" description="Helical" evidence="1">
    <location>
        <begin position="116"/>
        <end position="141"/>
    </location>
</feature>
<feature type="transmembrane region" description="Helical" evidence="1">
    <location>
        <begin position="217"/>
        <end position="243"/>
    </location>
</feature>
<dbReference type="AlphaFoldDB" id="A0A2W7QID0"/>
<feature type="transmembrane region" description="Helical" evidence="1">
    <location>
        <begin position="65"/>
        <end position="87"/>
    </location>
</feature>
<dbReference type="OrthoDB" id="9809543at2"/>
<feature type="transmembrane region" description="Helical" evidence="1">
    <location>
        <begin position="39"/>
        <end position="59"/>
    </location>
</feature>
<comment type="caution">
    <text evidence="2">The sequence shown here is derived from an EMBL/GenBank/DDBJ whole genome shotgun (WGS) entry which is preliminary data.</text>
</comment>
<evidence type="ECO:0000256" key="1">
    <source>
        <dbReference type="SAM" id="Phobius"/>
    </source>
</evidence>
<feature type="transmembrane region" description="Helical" evidence="1">
    <location>
        <begin position="161"/>
        <end position="190"/>
    </location>
</feature>
<dbReference type="InterPro" id="IPR018692">
    <property type="entry name" value="DUF2189"/>
</dbReference>
<proteinExistence type="predicted"/>
<dbReference type="RefSeq" id="WP_071469880.1">
    <property type="nucleotide sequence ID" value="NZ_MEHT01000018.1"/>
</dbReference>
<gene>
    <name evidence="2" type="ORF">LY56_01684</name>
</gene>
<dbReference type="Pfam" id="PF09955">
    <property type="entry name" value="DUF2189"/>
    <property type="match status" value="1"/>
</dbReference>
<organism evidence="2 3">
    <name type="scientific">Roseinatronobacter thiooxidans</name>
    <dbReference type="NCBI Taxonomy" id="121821"/>
    <lineage>
        <taxon>Bacteria</taxon>
        <taxon>Pseudomonadati</taxon>
        <taxon>Pseudomonadota</taxon>
        <taxon>Alphaproteobacteria</taxon>
        <taxon>Rhodobacterales</taxon>
        <taxon>Paracoccaceae</taxon>
        <taxon>Roseinatronobacter</taxon>
    </lineage>
</organism>
<evidence type="ECO:0000313" key="2">
    <source>
        <dbReference type="EMBL" id="PZX45660.1"/>
    </source>
</evidence>
<dbReference type="STRING" id="121821.GCA_001870675_01095"/>
<sequence>MSISEHAQIAPIDMARDLSEKDLRAALAAGWSDFKAYPAFGLFFAAFYVAGGIALYFGLFARGEAAWFIPIAAGFPLFAPFAAVGLYEVSRRREMGAPMDWGAILGAMRGRGDEQLLVMGVVVLIIFGFWVILARGIFAIFMAQSGIGTESLALLASAPGILMLLVGSVAGALVAIALFAITVVSLPMLLERDVDFMTAMIVSLESVRANPQVMLKWAAIIAATLFVAMLPLFLGLFIALPVLGHATWHIYRRAVGAPAA</sequence>
<accession>A0A2W7QID0</accession>
<keyword evidence="1" id="KW-0472">Membrane</keyword>
<evidence type="ECO:0000313" key="3">
    <source>
        <dbReference type="Proteomes" id="UP000249364"/>
    </source>
</evidence>
<protein>
    <submittedName>
        <fullName evidence="2">Putative membrane protein</fullName>
    </submittedName>
</protein>
<dbReference type="Proteomes" id="UP000249364">
    <property type="component" value="Unassembled WGS sequence"/>
</dbReference>
<reference evidence="2 3" key="1">
    <citation type="submission" date="2018-06" db="EMBL/GenBank/DDBJ databases">
        <title>Genomic Encyclopedia of Archaeal and Bacterial Type Strains, Phase II (KMG-II): from individual species to whole genera.</title>
        <authorList>
            <person name="Goeker M."/>
        </authorList>
    </citation>
    <scope>NUCLEOTIDE SEQUENCE [LARGE SCALE GENOMIC DNA]</scope>
    <source>
        <strain evidence="2 3">DSM 13087</strain>
    </source>
</reference>
<dbReference type="EMBL" id="QKZQ01000006">
    <property type="protein sequence ID" value="PZX45660.1"/>
    <property type="molecule type" value="Genomic_DNA"/>
</dbReference>
<keyword evidence="1" id="KW-0812">Transmembrane</keyword>